<keyword evidence="5" id="KW-0677">Repeat</keyword>
<dbReference type="Pfam" id="PF00153">
    <property type="entry name" value="Mito_carr"/>
    <property type="match status" value="3"/>
</dbReference>
<dbReference type="GO" id="GO:0080122">
    <property type="term" value="F:AMP transmembrane transporter activity"/>
    <property type="evidence" value="ECO:0007669"/>
    <property type="project" value="TreeGrafter"/>
</dbReference>
<dbReference type="InterPro" id="IPR018108">
    <property type="entry name" value="MCP_transmembrane"/>
</dbReference>
<dbReference type="GO" id="GO:0044610">
    <property type="term" value="F:FMN transmembrane transporter activity"/>
    <property type="evidence" value="ECO:0007669"/>
    <property type="project" value="TreeGrafter"/>
</dbReference>
<feature type="transmembrane region" description="Helical" evidence="11">
    <location>
        <begin position="14"/>
        <end position="34"/>
    </location>
</feature>
<feature type="transmembrane region" description="Helical" evidence="11">
    <location>
        <begin position="263"/>
        <end position="285"/>
    </location>
</feature>
<protein>
    <recommendedName>
        <fullName evidence="14">Peroxisomal membrane protein PMP34</fullName>
    </recommendedName>
</protein>
<keyword evidence="6 11" id="KW-1133">Transmembrane helix</keyword>
<evidence type="ECO:0000256" key="2">
    <source>
        <dbReference type="ARBA" id="ARBA00006375"/>
    </source>
</evidence>
<evidence type="ECO:0000256" key="6">
    <source>
        <dbReference type="ARBA" id="ARBA00022989"/>
    </source>
</evidence>
<evidence type="ECO:0000313" key="13">
    <source>
        <dbReference type="Proteomes" id="UP001461498"/>
    </source>
</evidence>
<dbReference type="PANTHER" id="PTHR45939">
    <property type="entry name" value="PEROXISOMAL MEMBRANE PROTEIN PMP34-RELATED"/>
    <property type="match status" value="1"/>
</dbReference>
<proteinExistence type="inferred from homology"/>
<sequence>MAVNSKELFSYNNLIHAVSGAVGSMVGMIVFYPLDTVRCRLQLEDKRKAKNTLSVIKELVREEGVGTLYRGIIPVLQSICASNFVYFYVYNGLKGVMKGGDSGKDLILASIAGVINVLLTTPLWMVNTRIKMSGVTDTARYDGILDGIMKVSNTEGVPALWSGTIPSLILVSNPAIHMTVYQALKRKVSWRKELSAATYFLLSAIAKTVATILTYPLQLAQTKLRHGHSHSDLNSNAGTIQLLLYIIKKQGFNGLFKGMEAKLLQTVLTTALMFMTYEKIAAFVFRIMG</sequence>
<evidence type="ECO:0000256" key="7">
    <source>
        <dbReference type="ARBA" id="ARBA00023136"/>
    </source>
</evidence>
<dbReference type="GO" id="GO:0005778">
    <property type="term" value="C:peroxisomal membrane"/>
    <property type="evidence" value="ECO:0007669"/>
    <property type="project" value="UniProtKB-SubCell"/>
</dbReference>
<feature type="repeat" description="Solcar" evidence="9">
    <location>
        <begin position="11"/>
        <end position="96"/>
    </location>
</feature>
<evidence type="ECO:0000256" key="9">
    <source>
        <dbReference type="PROSITE-ProRule" id="PRU00282"/>
    </source>
</evidence>
<dbReference type="PANTHER" id="PTHR45939:SF5">
    <property type="entry name" value="PEROXISOMAL MEMBRANE PROTEIN PMP34"/>
    <property type="match status" value="1"/>
</dbReference>
<dbReference type="GO" id="GO:0051724">
    <property type="term" value="F:NAD transmembrane transporter activity"/>
    <property type="evidence" value="ECO:0007669"/>
    <property type="project" value="TreeGrafter"/>
</dbReference>
<name>A0AAW1CW64_9HEMI</name>
<keyword evidence="13" id="KW-1185">Reference proteome</keyword>
<dbReference type="InterPro" id="IPR052217">
    <property type="entry name" value="Mito/Peroxisomal_Carrier"/>
</dbReference>
<evidence type="ECO:0000256" key="10">
    <source>
        <dbReference type="RuleBase" id="RU000488"/>
    </source>
</evidence>
<dbReference type="EMBL" id="JAPXFL010000008">
    <property type="protein sequence ID" value="KAK9502691.1"/>
    <property type="molecule type" value="Genomic_DNA"/>
</dbReference>
<dbReference type="FunFam" id="1.50.40.10:FF:000129">
    <property type="entry name" value="Peroxisomal membrane protein"/>
    <property type="match status" value="1"/>
</dbReference>
<keyword evidence="4 9" id="KW-0812">Transmembrane</keyword>
<evidence type="ECO:0000256" key="11">
    <source>
        <dbReference type="SAM" id="Phobius"/>
    </source>
</evidence>
<evidence type="ECO:0000256" key="8">
    <source>
        <dbReference type="ARBA" id="ARBA00023140"/>
    </source>
</evidence>
<dbReference type="Gene3D" id="1.50.40.10">
    <property type="entry name" value="Mitochondrial carrier domain"/>
    <property type="match status" value="2"/>
</dbReference>
<reference evidence="12 13" key="1">
    <citation type="submission" date="2022-12" db="EMBL/GenBank/DDBJ databases">
        <title>Chromosome-level genome assembly of true bugs.</title>
        <authorList>
            <person name="Ma L."/>
            <person name="Li H."/>
        </authorList>
    </citation>
    <scope>NUCLEOTIDE SEQUENCE [LARGE SCALE GENOMIC DNA]</scope>
    <source>
        <strain evidence="12">Lab_2022b</strain>
    </source>
</reference>
<dbReference type="GO" id="GO:0015228">
    <property type="term" value="F:coenzyme A transmembrane transporter activity"/>
    <property type="evidence" value="ECO:0007669"/>
    <property type="project" value="TreeGrafter"/>
</dbReference>
<feature type="repeat" description="Solcar" evidence="9">
    <location>
        <begin position="100"/>
        <end position="187"/>
    </location>
</feature>
<evidence type="ECO:0008006" key="14">
    <source>
        <dbReference type="Google" id="ProtNLM"/>
    </source>
</evidence>
<dbReference type="Proteomes" id="UP001461498">
    <property type="component" value="Unassembled WGS sequence"/>
</dbReference>
<feature type="transmembrane region" description="Helical" evidence="11">
    <location>
        <begin position="106"/>
        <end position="125"/>
    </location>
</feature>
<feature type="transmembrane region" description="Helical" evidence="11">
    <location>
        <begin position="196"/>
        <end position="217"/>
    </location>
</feature>
<dbReference type="GO" id="GO:0005347">
    <property type="term" value="F:ATP transmembrane transporter activity"/>
    <property type="evidence" value="ECO:0007669"/>
    <property type="project" value="TreeGrafter"/>
</dbReference>
<dbReference type="GO" id="GO:0015230">
    <property type="term" value="F:FAD transmembrane transporter activity"/>
    <property type="evidence" value="ECO:0007669"/>
    <property type="project" value="TreeGrafter"/>
</dbReference>
<evidence type="ECO:0000256" key="3">
    <source>
        <dbReference type="ARBA" id="ARBA00022448"/>
    </source>
</evidence>
<evidence type="ECO:0000313" key="12">
    <source>
        <dbReference type="EMBL" id="KAK9502691.1"/>
    </source>
</evidence>
<keyword evidence="3 10" id="KW-0813">Transport</keyword>
<dbReference type="AlphaFoldDB" id="A0AAW1CW64"/>
<dbReference type="SUPFAM" id="SSF103506">
    <property type="entry name" value="Mitochondrial carrier"/>
    <property type="match status" value="1"/>
</dbReference>
<evidence type="ECO:0000256" key="4">
    <source>
        <dbReference type="ARBA" id="ARBA00022692"/>
    </source>
</evidence>
<accession>A0AAW1CW64</accession>
<keyword evidence="8" id="KW-0576">Peroxisome</keyword>
<organism evidence="12 13">
    <name type="scientific">Rhynocoris fuscipes</name>
    <dbReference type="NCBI Taxonomy" id="488301"/>
    <lineage>
        <taxon>Eukaryota</taxon>
        <taxon>Metazoa</taxon>
        <taxon>Ecdysozoa</taxon>
        <taxon>Arthropoda</taxon>
        <taxon>Hexapoda</taxon>
        <taxon>Insecta</taxon>
        <taxon>Pterygota</taxon>
        <taxon>Neoptera</taxon>
        <taxon>Paraneoptera</taxon>
        <taxon>Hemiptera</taxon>
        <taxon>Heteroptera</taxon>
        <taxon>Panheteroptera</taxon>
        <taxon>Cimicomorpha</taxon>
        <taxon>Reduviidae</taxon>
        <taxon>Harpactorinae</taxon>
        <taxon>Harpactorini</taxon>
        <taxon>Rhynocoris</taxon>
    </lineage>
</organism>
<comment type="caution">
    <text evidence="12">The sequence shown here is derived from an EMBL/GenBank/DDBJ whole genome shotgun (WGS) entry which is preliminary data.</text>
</comment>
<comment type="similarity">
    <text evidence="2 10">Belongs to the mitochondrial carrier (TC 2.A.29) family.</text>
</comment>
<dbReference type="PROSITE" id="PS50920">
    <property type="entry name" value="SOLCAR"/>
    <property type="match status" value="3"/>
</dbReference>
<keyword evidence="7 9" id="KW-0472">Membrane</keyword>
<dbReference type="GO" id="GO:0015217">
    <property type="term" value="F:ADP transmembrane transporter activity"/>
    <property type="evidence" value="ECO:0007669"/>
    <property type="project" value="TreeGrafter"/>
</dbReference>
<evidence type="ECO:0000256" key="1">
    <source>
        <dbReference type="ARBA" id="ARBA00004585"/>
    </source>
</evidence>
<feature type="transmembrane region" description="Helical" evidence="11">
    <location>
        <begin position="159"/>
        <end position="184"/>
    </location>
</feature>
<dbReference type="InterPro" id="IPR023395">
    <property type="entry name" value="MCP_dom_sf"/>
</dbReference>
<feature type="repeat" description="Solcar" evidence="9">
    <location>
        <begin position="194"/>
        <end position="283"/>
    </location>
</feature>
<gene>
    <name evidence="12" type="ORF">O3M35_011408</name>
</gene>
<comment type="subcellular location">
    <subcellularLocation>
        <location evidence="1">Peroxisome membrane</location>
        <topology evidence="1">Multi-pass membrane protein</topology>
    </subcellularLocation>
</comment>
<evidence type="ECO:0000256" key="5">
    <source>
        <dbReference type="ARBA" id="ARBA00022737"/>
    </source>
</evidence>